<organism evidence="2 3">
    <name type="scientific">Fusarium venenatum</name>
    <dbReference type="NCBI Taxonomy" id="56646"/>
    <lineage>
        <taxon>Eukaryota</taxon>
        <taxon>Fungi</taxon>
        <taxon>Dikarya</taxon>
        <taxon>Ascomycota</taxon>
        <taxon>Pezizomycotina</taxon>
        <taxon>Sordariomycetes</taxon>
        <taxon>Hypocreomycetidae</taxon>
        <taxon>Hypocreales</taxon>
        <taxon>Nectriaceae</taxon>
        <taxon>Fusarium</taxon>
    </lineage>
</organism>
<keyword evidence="3" id="KW-1185">Reference proteome</keyword>
<proteinExistence type="predicted"/>
<dbReference type="OrthoDB" id="5106321at2759"/>
<evidence type="ECO:0008006" key="4">
    <source>
        <dbReference type="Google" id="ProtNLM"/>
    </source>
</evidence>
<dbReference type="AlphaFoldDB" id="A0A2L2SVX8"/>
<name>A0A2L2SVX8_9HYPO</name>
<feature type="signal peptide" evidence="1">
    <location>
        <begin position="1"/>
        <end position="21"/>
    </location>
</feature>
<evidence type="ECO:0000313" key="3">
    <source>
        <dbReference type="Proteomes" id="UP000245910"/>
    </source>
</evidence>
<protein>
    <recommendedName>
        <fullName evidence="4">Extracellular membrane protein CFEM domain-containing protein</fullName>
    </recommendedName>
</protein>
<reference evidence="3" key="1">
    <citation type="submission" date="2014-10" db="EMBL/GenBank/DDBJ databases">
        <authorList>
            <person name="King R."/>
        </authorList>
    </citation>
    <scope>NUCLEOTIDE SEQUENCE [LARGE SCALE GENOMIC DNA]</scope>
    <source>
        <strain evidence="3">A3/5</strain>
    </source>
</reference>
<dbReference type="STRING" id="56646.A0A2L2SVX8"/>
<keyword evidence="1" id="KW-0732">Signal</keyword>
<evidence type="ECO:0000313" key="2">
    <source>
        <dbReference type="EMBL" id="CEI39955.1"/>
    </source>
</evidence>
<sequence>MISNSFFSAALTILAINSVQAGPCRPTSALTTETSLTIESTATETILTTKGETSELSVATTEISVTTTEVTTTAPFTTTTEISVSISEANTSSEDISTAEDTTTMPITTTMETLQSTTTSALATTTNAASGGGDSCVDNVDCLLSMSPLCALGLCVCIDAICAPPAGVQSSNLDLCTALGICSCVNGVCRL</sequence>
<dbReference type="EMBL" id="LN649232">
    <property type="protein sequence ID" value="CEI39955.1"/>
    <property type="molecule type" value="Genomic_DNA"/>
</dbReference>
<dbReference type="Proteomes" id="UP000245910">
    <property type="component" value="Chromosome IIII"/>
</dbReference>
<accession>A0A2L2SVX8</accession>
<feature type="chain" id="PRO_5014960409" description="Extracellular membrane protein CFEM domain-containing protein" evidence="1">
    <location>
        <begin position="22"/>
        <end position="191"/>
    </location>
</feature>
<evidence type="ECO:0000256" key="1">
    <source>
        <dbReference type="SAM" id="SignalP"/>
    </source>
</evidence>